<keyword evidence="4" id="KW-1185">Reference proteome</keyword>
<dbReference type="Pfam" id="PF20864">
    <property type="entry name" value="Zn_ribbon_TEX13"/>
    <property type="match status" value="1"/>
</dbReference>
<organism evidence="3 4">
    <name type="scientific">Camelus dromedarius</name>
    <name type="common">Dromedary</name>
    <name type="synonym">Arabian camel</name>
    <dbReference type="NCBI Taxonomy" id="9838"/>
    <lineage>
        <taxon>Eukaryota</taxon>
        <taxon>Metazoa</taxon>
        <taxon>Chordata</taxon>
        <taxon>Craniata</taxon>
        <taxon>Vertebrata</taxon>
        <taxon>Euteleostomi</taxon>
        <taxon>Mammalia</taxon>
        <taxon>Eutheria</taxon>
        <taxon>Laurasiatheria</taxon>
        <taxon>Artiodactyla</taxon>
        <taxon>Tylopoda</taxon>
        <taxon>Camelidae</taxon>
        <taxon>Camelus</taxon>
    </lineage>
</organism>
<evidence type="ECO:0000259" key="2">
    <source>
        <dbReference type="Pfam" id="PF20864"/>
    </source>
</evidence>
<feature type="region of interest" description="Disordered" evidence="1">
    <location>
        <begin position="724"/>
        <end position="746"/>
    </location>
</feature>
<feature type="region of interest" description="Disordered" evidence="1">
    <location>
        <begin position="173"/>
        <end position="276"/>
    </location>
</feature>
<evidence type="ECO:0000313" key="4">
    <source>
        <dbReference type="Proteomes" id="UP000299084"/>
    </source>
</evidence>
<dbReference type="InterPro" id="IPR049534">
    <property type="entry name" value="TEX13A/C/D_Znf"/>
</dbReference>
<evidence type="ECO:0000256" key="1">
    <source>
        <dbReference type="SAM" id="MobiDB-lite"/>
    </source>
</evidence>
<dbReference type="Gene3D" id="4.10.1060.10">
    <property type="entry name" value="Zinc finger, RanBP2-type"/>
    <property type="match status" value="1"/>
</dbReference>
<feature type="domain" description="Testis-expressed protein 13A/C/D zinc finger" evidence="2">
    <location>
        <begin position="444"/>
        <end position="461"/>
    </location>
</feature>
<feature type="region of interest" description="Disordered" evidence="1">
    <location>
        <begin position="21"/>
        <end position="40"/>
    </location>
</feature>
<sequence length="954" mass="103774">MRLGQQEGLRYNHSWSNLCKSQEGRTESKPVLEGGSGPGRNIWREGKGWTRMMGGVEVGQIQDTFWGQVWPEFMTIWVTGVELLYSASTSSSSGWGCFPILEYSLCRRGALPGWDNTYGGDGLPWAPFLPPMFLELVQSQGKSLEGLAGALLPLEKKEVPSLSGHGRQACFPASPLTRGKADGNQGSCSSRCERGRGEEADMRRLGSGQLIPPAGPAKPQRPSASMALKPEDPSGNPAWQGGGLHQREDGQDAKGLSSTSRIHPCPGGGGGQRGQRGLCLGQPGLGMRFAHRQNQLNECRVQCLHDFARLQKPEVATAAGGRWSVRRRPPSCGGPGQPGRDAERKGPTEVSILPISLQEGSQKGQAWPLLLGLGQEQVRWKRRGEATATSANASGTTGGGEKRRQKDAEMETFCSSSELWTEKLHLWREGEGELSVSQAGDCDCPWCKAVNFSRRETCFRCGRGIWLQSPQGARGEGKGGRMGLGEWTDQERHVLMTAFVFQSTSIRHPRTAAASVCMCLSPTLVSAKQTLTLGSEQRGRFHSQDGVGSGPGCAGAKPCALQRPSVLEDDSVSPREQTGTQKQRGIDPVTPATDCVVADYFSTSCNYADGDSCIPRVCRNEIDWKLVHVLSSDMRNHQSRSGVNPGFTTRQKFATPKESLQAAYRGCQHQLEARTVVASQPHERESSLVPSGQNWGQSDLNRALMPLPRRVCWSRPLTKGWCHPESFSPPAHHQDNRGGGGWSASPSSDDYKLRWRELNQLDVTSGCLLLGQMWTTIRTGGKLPSLHFQSGHGVKRGQKPNCKDCGVCRSEEVQSVLGAPLRGPLTEKADTDLPGKGVGNQGGSCLCVHDVDKQTRHLRVSKDIRSGRGRGLLRNGTWWNNCTEWGWGMEGEKRKLKWESGRKRQGSQVVPLQPKNKGPTGNSVPSTLRCLSVVEHMLGVHKVLCSIPSASVKG</sequence>
<reference evidence="3 4" key="1">
    <citation type="journal article" date="2019" name="Mol. Ecol. Resour.">
        <title>Improving Illumina assemblies with Hi-C and long reads: an example with the North African dromedary.</title>
        <authorList>
            <person name="Elbers J.P."/>
            <person name="Rogers M.F."/>
            <person name="Perelman P.L."/>
            <person name="Proskuryakova A.A."/>
            <person name="Serdyukova N.A."/>
            <person name="Johnson W.E."/>
            <person name="Horin P."/>
            <person name="Corander J."/>
            <person name="Murphy D."/>
            <person name="Burger P.A."/>
        </authorList>
    </citation>
    <scope>NUCLEOTIDE SEQUENCE [LARGE SCALE GENOMIC DNA]</scope>
    <source>
        <strain evidence="3">Drom800</strain>
        <tissue evidence="3">Blood</tissue>
    </source>
</reference>
<feature type="region of interest" description="Disordered" evidence="1">
    <location>
        <begin position="318"/>
        <end position="347"/>
    </location>
</feature>
<dbReference type="Proteomes" id="UP000299084">
    <property type="component" value="Unassembled WGS sequence"/>
</dbReference>
<feature type="region of interest" description="Disordered" evidence="1">
    <location>
        <begin position="564"/>
        <end position="587"/>
    </location>
</feature>
<gene>
    <name evidence="3" type="ORF">Cadr_000002934</name>
</gene>
<name>A0A5N4C337_CAMDR</name>
<feature type="compositionally biased region" description="Low complexity" evidence="1">
    <location>
        <begin position="386"/>
        <end position="395"/>
    </location>
</feature>
<comment type="caution">
    <text evidence="3">The sequence shown here is derived from an EMBL/GenBank/DDBJ whole genome shotgun (WGS) entry which is preliminary data.</text>
</comment>
<dbReference type="AlphaFoldDB" id="A0A5N4C337"/>
<feature type="compositionally biased region" description="Polar residues" evidence="1">
    <location>
        <begin position="574"/>
        <end position="583"/>
    </location>
</feature>
<dbReference type="EMBL" id="JWIN03000037">
    <property type="protein sequence ID" value="KAB1253266.1"/>
    <property type="molecule type" value="Genomic_DNA"/>
</dbReference>
<evidence type="ECO:0000313" key="3">
    <source>
        <dbReference type="EMBL" id="KAB1253266.1"/>
    </source>
</evidence>
<feature type="compositionally biased region" description="Basic and acidic residues" evidence="1">
    <location>
        <begin position="191"/>
        <end position="204"/>
    </location>
</feature>
<feature type="region of interest" description="Disordered" evidence="1">
    <location>
        <begin position="899"/>
        <end position="925"/>
    </location>
</feature>
<accession>A0A5N4C337</accession>
<feature type="region of interest" description="Disordered" evidence="1">
    <location>
        <begin position="382"/>
        <end position="406"/>
    </location>
</feature>
<proteinExistence type="predicted"/>
<protein>
    <submittedName>
        <fullName evidence="3">Testis-expressed protein 13A</fullName>
    </submittedName>
</protein>